<keyword evidence="2" id="KW-0812">Transmembrane</keyword>
<feature type="non-terminal residue" evidence="3">
    <location>
        <position position="111"/>
    </location>
</feature>
<organism evidence="3">
    <name type="scientific">marine metagenome</name>
    <dbReference type="NCBI Taxonomy" id="408172"/>
    <lineage>
        <taxon>unclassified sequences</taxon>
        <taxon>metagenomes</taxon>
        <taxon>ecological metagenomes</taxon>
    </lineage>
</organism>
<keyword evidence="2" id="KW-1133">Transmembrane helix</keyword>
<evidence type="ECO:0000256" key="1">
    <source>
        <dbReference type="SAM" id="MobiDB-lite"/>
    </source>
</evidence>
<reference evidence="3" key="1">
    <citation type="submission" date="2018-05" db="EMBL/GenBank/DDBJ databases">
        <authorList>
            <person name="Lanie J.A."/>
            <person name="Ng W.-L."/>
            <person name="Kazmierczak K.M."/>
            <person name="Andrzejewski T.M."/>
            <person name="Davidsen T.M."/>
            <person name="Wayne K.J."/>
            <person name="Tettelin H."/>
            <person name="Glass J.I."/>
            <person name="Rusch D."/>
            <person name="Podicherti R."/>
            <person name="Tsui H.-C.T."/>
            <person name="Winkler M.E."/>
        </authorList>
    </citation>
    <scope>NUCLEOTIDE SEQUENCE</scope>
</reference>
<dbReference type="AlphaFoldDB" id="A0A383DYZ0"/>
<evidence type="ECO:0000256" key="2">
    <source>
        <dbReference type="SAM" id="Phobius"/>
    </source>
</evidence>
<feature type="transmembrane region" description="Helical" evidence="2">
    <location>
        <begin position="6"/>
        <end position="32"/>
    </location>
</feature>
<name>A0A383DYZ0_9ZZZZ</name>
<evidence type="ECO:0000313" key="3">
    <source>
        <dbReference type="EMBL" id="SVE49711.1"/>
    </source>
</evidence>
<feature type="compositionally biased region" description="Low complexity" evidence="1">
    <location>
        <begin position="69"/>
        <end position="81"/>
    </location>
</feature>
<proteinExistence type="predicted"/>
<gene>
    <name evidence="3" type="ORF">METZ01_LOCUS502565</name>
</gene>
<dbReference type="EMBL" id="UINC01221391">
    <property type="protein sequence ID" value="SVE49711.1"/>
    <property type="molecule type" value="Genomic_DNA"/>
</dbReference>
<keyword evidence="2" id="KW-0472">Membrane</keyword>
<sequence>MDKLLALGHMSYAFCALCSIDFTPLSAILVSNLHKRRNLFMKKLIALSVLPFALVACGGGSSEESNEIPEPSTTAPSETTPLPDESSSTAITVKQGVITGFGSVYLDGKRY</sequence>
<feature type="region of interest" description="Disordered" evidence="1">
    <location>
        <begin position="59"/>
        <end position="88"/>
    </location>
</feature>
<protein>
    <submittedName>
        <fullName evidence="3">Uncharacterized protein</fullName>
    </submittedName>
</protein>
<accession>A0A383DYZ0</accession>